<gene>
    <name evidence="3" type="primary">ABC1K8</name>
    <name evidence="3" type="ORF">AAHA92_29291</name>
</gene>
<reference evidence="3 4" key="1">
    <citation type="submission" date="2024-06" db="EMBL/GenBank/DDBJ databases">
        <title>A chromosome level genome sequence of Diviner's sage (Salvia divinorum).</title>
        <authorList>
            <person name="Ford S.A."/>
            <person name="Ro D.-K."/>
            <person name="Ness R.W."/>
            <person name="Phillips M.A."/>
        </authorList>
    </citation>
    <scope>NUCLEOTIDE SEQUENCE [LARGE SCALE GENOMIC DNA]</scope>
    <source>
        <strain evidence="3">SAF-2024a</strain>
        <tissue evidence="3">Leaf</tissue>
    </source>
</reference>
<dbReference type="PANTHER" id="PTHR10566:SF115">
    <property type="entry name" value="PROTEIN ACTIVITY OF BC1 COMPLEX KINASE 8, CHLOROPLASTIC"/>
    <property type="match status" value="1"/>
</dbReference>
<dbReference type="EMBL" id="JBEAFC010000011">
    <property type="protein sequence ID" value="KAL1536683.1"/>
    <property type="molecule type" value="Genomic_DNA"/>
</dbReference>
<evidence type="ECO:0000313" key="4">
    <source>
        <dbReference type="Proteomes" id="UP001567538"/>
    </source>
</evidence>
<keyword evidence="3" id="KW-0418">Kinase</keyword>
<keyword evidence="3" id="KW-0808">Transferase</keyword>
<keyword evidence="4" id="KW-1185">Reference proteome</keyword>
<comment type="caution">
    <text evidence="3">The sequence shown here is derived from an EMBL/GenBank/DDBJ whole genome shotgun (WGS) entry which is preliminary data.</text>
</comment>
<accession>A0ABD1FXX4</accession>
<dbReference type="GO" id="GO:0016301">
    <property type="term" value="F:kinase activity"/>
    <property type="evidence" value="ECO:0007669"/>
    <property type="project" value="UniProtKB-KW"/>
</dbReference>
<sequence length="192" mass="22045">MDILAQEYVDKLTELQEPIVGASFGKVHRAQEKGQELVVKVQRPGLKYFLDIDLKSLNVIAEYLQKIDPKSDCAKRDWVSINDECASVLYQEIDYAKEAYNTEQFQRTSNKWTTSKSQLYIGIWEYTTPQVLTMEYVPGIKINRIQASDQLGVARQRQTAVESYLEQILSHNFFHADPHPGNIVVTISMVED</sequence>
<proteinExistence type="inferred from homology"/>
<dbReference type="AlphaFoldDB" id="A0ABD1FXX4"/>
<dbReference type="Pfam" id="PF03109">
    <property type="entry name" value="ABC1"/>
    <property type="match status" value="1"/>
</dbReference>
<name>A0ABD1FXX4_SALDI</name>
<feature type="domain" description="ABC1 atypical kinase-like" evidence="2">
    <location>
        <begin position="16"/>
        <end position="186"/>
    </location>
</feature>
<evidence type="ECO:0000259" key="2">
    <source>
        <dbReference type="Pfam" id="PF03109"/>
    </source>
</evidence>
<dbReference type="InterPro" id="IPR050154">
    <property type="entry name" value="UbiB_kinase"/>
</dbReference>
<evidence type="ECO:0000313" key="3">
    <source>
        <dbReference type="EMBL" id="KAL1536683.1"/>
    </source>
</evidence>
<evidence type="ECO:0000256" key="1">
    <source>
        <dbReference type="ARBA" id="ARBA00009670"/>
    </source>
</evidence>
<dbReference type="SUPFAM" id="SSF56112">
    <property type="entry name" value="Protein kinase-like (PK-like)"/>
    <property type="match status" value="1"/>
</dbReference>
<dbReference type="Proteomes" id="UP001567538">
    <property type="component" value="Unassembled WGS sequence"/>
</dbReference>
<dbReference type="CDD" id="cd05121">
    <property type="entry name" value="ABC1_ADCK3-like"/>
    <property type="match status" value="1"/>
</dbReference>
<protein>
    <submittedName>
        <fullName evidence="3">Protein ACTIVITY OF BC1 COMPLEX KINASE 8, chloroplastic</fullName>
    </submittedName>
</protein>
<dbReference type="PANTHER" id="PTHR10566">
    <property type="entry name" value="CHAPERONE-ACTIVITY OF BC1 COMPLEX CABC1 -RELATED"/>
    <property type="match status" value="1"/>
</dbReference>
<dbReference type="InterPro" id="IPR011009">
    <property type="entry name" value="Kinase-like_dom_sf"/>
</dbReference>
<comment type="similarity">
    <text evidence="1">Belongs to the protein kinase superfamily. ADCK protein kinase family.</text>
</comment>
<organism evidence="3 4">
    <name type="scientific">Salvia divinorum</name>
    <name type="common">Maria pastora</name>
    <name type="synonym">Diviner's sage</name>
    <dbReference type="NCBI Taxonomy" id="28513"/>
    <lineage>
        <taxon>Eukaryota</taxon>
        <taxon>Viridiplantae</taxon>
        <taxon>Streptophyta</taxon>
        <taxon>Embryophyta</taxon>
        <taxon>Tracheophyta</taxon>
        <taxon>Spermatophyta</taxon>
        <taxon>Magnoliopsida</taxon>
        <taxon>eudicotyledons</taxon>
        <taxon>Gunneridae</taxon>
        <taxon>Pentapetalae</taxon>
        <taxon>asterids</taxon>
        <taxon>lamiids</taxon>
        <taxon>Lamiales</taxon>
        <taxon>Lamiaceae</taxon>
        <taxon>Nepetoideae</taxon>
        <taxon>Mentheae</taxon>
        <taxon>Salviinae</taxon>
        <taxon>Salvia</taxon>
        <taxon>Salvia subgen. Calosphace</taxon>
    </lineage>
</organism>
<dbReference type="InterPro" id="IPR004147">
    <property type="entry name" value="ABC1_dom"/>
</dbReference>